<evidence type="ECO:0000256" key="7">
    <source>
        <dbReference type="ARBA" id="ARBA00023303"/>
    </source>
</evidence>
<comment type="caution">
    <text evidence="11">The sequence shown here is derived from an EMBL/GenBank/DDBJ whole genome shotgun (WGS) entry which is preliminary data.</text>
</comment>
<dbReference type="EMBL" id="RRYP01000820">
    <property type="protein sequence ID" value="TNV86814.1"/>
    <property type="molecule type" value="Genomic_DNA"/>
</dbReference>
<dbReference type="SUPFAM" id="SSF81324">
    <property type="entry name" value="Voltage-gated potassium channels"/>
    <property type="match status" value="1"/>
</dbReference>
<dbReference type="AlphaFoldDB" id="A0A8J8P6H1"/>
<dbReference type="PANTHER" id="PTHR47823:SF9">
    <property type="entry name" value="CHROMOSOME UNDETERMINED SCAFFOLD_10, WHOLE GENOME SHOTGUN SEQUENCE"/>
    <property type="match status" value="1"/>
</dbReference>
<gene>
    <name evidence="11" type="ORF">FGO68_gene1058</name>
</gene>
<keyword evidence="2" id="KW-0813">Transport</keyword>
<keyword evidence="5" id="KW-0406">Ion transport</keyword>
<feature type="domain" description="Cyclic nucleotide-binding" evidence="10">
    <location>
        <begin position="431"/>
        <end position="550"/>
    </location>
</feature>
<dbReference type="GO" id="GO:0005249">
    <property type="term" value="F:voltage-gated potassium channel activity"/>
    <property type="evidence" value="ECO:0007669"/>
    <property type="project" value="InterPro"/>
</dbReference>
<dbReference type="CDD" id="cd00038">
    <property type="entry name" value="CAP_ED"/>
    <property type="match status" value="1"/>
</dbReference>
<dbReference type="FunFam" id="1.10.287.70:FF:000123">
    <property type="entry name" value="Potassium channel KAT3"/>
    <property type="match status" value="1"/>
</dbReference>
<dbReference type="InterPro" id="IPR003938">
    <property type="entry name" value="K_chnl_volt-dep_EAG/ELK/ERG"/>
</dbReference>
<evidence type="ECO:0000256" key="9">
    <source>
        <dbReference type="SAM" id="Phobius"/>
    </source>
</evidence>
<feature type="transmembrane region" description="Helical" evidence="9">
    <location>
        <begin position="330"/>
        <end position="354"/>
    </location>
</feature>
<sequence>MALLKGGQSQLLGVKAQEDAGDGKPVSRLAGLLAKGLMKQENTILKDEKGVIIDQGDGQKKISFFSRKKQEENNPLRRLRILNGIVKEKTLLQKLIIYPEDRFRAIWDLCISLILICTCIITPYNLAFQKENQQRTWIIIDSIMNLFFIIDIIVNFLSAFYTSDFEMINTHKKIAKNYLLSWFAVDLISVVPIDFILLSSGSYNKIARLARIGKLYQLVRMTKVVRLLKVIQQRNKLGKHMNEVLKISLGFERYIFMLIIYLVLQHIIACLWIFTARFADDAKETWIYKSKLIDSDDFTLYISAFYFTVTTVVTVGYGDITAVNAGEKAICILLMLIGVIAFSFGTGALSSIIANYDTSQARVKEKMSVLQQIKSEYKLSNDLYSRLIKSITYDFSKTTKDIFHFMEELPYKLKIELAMEIHKSLYETVSFFKGKDKTFIAWVGNTLRPINSADNEIIYKEDDDITEIYFLIHGVAGYVIPRLDNQVFIKIEEGDHFGHTDIVYDQSFIEYQMSTKKRVLRNRDIIRSFTVLSIIQCELLILTIDDLEKMKVEFPDVFIDLFINAYERLNYQCTLRNEAIAQYDSFMRTRQNTEMLDEGASLETHLNLDPKECAAEFYTHNMEFQKDQNKLVRDYLMSCPTIPKFVKRMHAKLPQSSLITYFSLNLKTVKQINQEVQNRMMHRMPVIEEDLVQGQIKRNQYILHSPTSQELVRHQTAGTSQHNDDHPAKINRQNSNLNRRRTTQYGNFAGGFGSLIRSNNTIKIEDQHYGEANGALLHSNSPIGTPKILNNSDEIKERLGRLETRFDRLESLLTKIYEKIN</sequence>
<feature type="transmembrane region" description="Helical" evidence="9">
    <location>
        <begin position="254"/>
        <end position="278"/>
    </location>
</feature>
<feature type="transmembrane region" description="Helical" evidence="9">
    <location>
        <begin position="179"/>
        <end position="198"/>
    </location>
</feature>
<keyword evidence="6 9" id="KW-0472">Membrane</keyword>
<dbReference type="PRINTS" id="PR01463">
    <property type="entry name" value="EAGCHANLFMLY"/>
</dbReference>
<feature type="transmembrane region" description="Helical" evidence="9">
    <location>
        <begin position="298"/>
        <end position="318"/>
    </location>
</feature>
<evidence type="ECO:0000256" key="5">
    <source>
        <dbReference type="ARBA" id="ARBA00023065"/>
    </source>
</evidence>
<comment type="subcellular location">
    <subcellularLocation>
        <location evidence="1">Membrane</location>
        <topology evidence="1">Multi-pass membrane protein</topology>
    </subcellularLocation>
</comment>
<dbReference type="PANTHER" id="PTHR47823">
    <property type="entry name" value="ION_TRANS DOMAIN-CONTAINING PROTEIN"/>
    <property type="match status" value="1"/>
</dbReference>
<dbReference type="Pfam" id="PF00520">
    <property type="entry name" value="Ion_trans"/>
    <property type="match status" value="1"/>
</dbReference>
<proteinExistence type="predicted"/>
<evidence type="ECO:0000256" key="4">
    <source>
        <dbReference type="ARBA" id="ARBA00022989"/>
    </source>
</evidence>
<accession>A0A8J8P6H1</accession>
<evidence type="ECO:0000256" key="1">
    <source>
        <dbReference type="ARBA" id="ARBA00004141"/>
    </source>
</evidence>
<dbReference type="InterPro" id="IPR014710">
    <property type="entry name" value="RmlC-like_jellyroll"/>
</dbReference>
<organism evidence="11 12">
    <name type="scientific">Halteria grandinella</name>
    <dbReference type="NCBI Taxonomy" id="5974"/>
    <lineage>
        <taxon>Eukaryota</taxon>
        <taxon>Sar</taxon>
        <taxon>Alveolata</taxon>
        <taxon>Ciliophora</taxon>
        <taxon>Intramacronucleata</taxon>
        <taxon>Spirotrichea</taxon>
        <taxon>Stichotrichia</taxon>
        <taxon>Sporadotrichida</taxon>
        <taxon>Halteriidae</taxon>
        <taxon>Halteria</taxon>
    </lineage>
</organism>
<evidence type="ECO:0000256" key="3">
    <source>
        <dbReference type="ARBA" id="ARBA00022692"/>
    </source>
</evidence>
<dbReference type="InterPro" id="IPR018490">
    <property type="entry name" value="cNMP-bd_dom_sf"/>
</dbReference>
<evidence type="ECO:0000313" key="11">
    <source>
        <dbReference type="EMBL" id="TNV86814.1"/>
    </source>
</evidence>
<evidence type="ECO:0000259" key="10">
    <source>
        <dbReference type="PROSITE" id="PS50042"/>
    </source>
</evidence>
<dbReference type="PROSITE" id="PS50042">
    <property type="entry name" value="CNMP_BINDING_3"/>
    <property type="match status" value="1"/>
</dbReference>
<keyword evidence="3 9" id="KW-0812">Transmembrane</keyword>
<evidence type="ECO:0000313" key="12">
    <source>
        <dbReference type="Proteomes" id="UP000785679"/>
    </source>
</evidence>
<feature type="transmembrane region" description="Helical" evidence="9">
    <location>
        <begin position="138"/>
        <end position="159"/>
    </location>
</feature>
<dbReference type="SUPFAM" id="SSF51206">
    <property type="entry name" value="cAMP-binding domain-like"/>
    <property type="match status" value="1"/>
</dbReference>
<name>A0A8J8P6H1_HALGN</name>
<dbReference type="Proteomes" id="UP000785679">
    <property type="component" value="Unassembled WGS sequence"/>
</dbReference>
<dbReference type="GO" id="GO:0016020">
    <property type="term" value="C:membrane"/>
    <property type="evidence" value="ECO:0007669"/>
    <property type="project" value="UniProtKB-SubCell"/>
</dbReference>
<evidence type="ECO:0000256" key="8">
    <source>
        <dbReference type="SAM" id="MobiDB-lite"/>
    </source>
</evidence>
<dbReference type="Gene3D" id="2.60.120.10">
    <property type="entry name" value="Jelly Rolls"/>
    <property type="match status" value="1"/>
</dbReference>
<protein>
    <recommendedName>
        <fullName evidence="10">Cyclic nucleotide-binding domain-containing protein</fullName>
    </recommendedName>
</protein>
<keyword evidence="12" id="KW-1185">Reference proteome</keyword>
<reference evidence="11" key="1">
    <citation type="submission" date="2019-06" db="EMBL/GenBank/DDBJ databases">
        <authorList>
            <person name="Zheng W."/>
        </authorList>
    </citation>
    <scope>NUCLEOTIDE SEQUENCE</scope>
    <source>
        <strain evidence="11">QDHG01</strain>
    </source>
</reference>
<keyword evidence="4 9" id="KW-1133">Transmembrane helix</keyword>
<evidence type="ECO:0000256" key="2">
    <source>
        <dbReference type="ARBA" id="ARBA00022448"/>
    </source>
</evidence>
<dbReference type="InterPro" id="IPR000595">
    <property type="entry name" value="cNMP-bd_dom"/>
</dbReference>
<feature type="region of interest" description="Disordered" evidence="8">
    <location>
        <begin position="715"/>
        <end position="736"/>
    </location>
</feature>
<dbReference type="InterPro" id="IPR005821">
    <property type="entry name" value="Ion_trans_dom"/>
</dbReference>
<feature type="transmembrane region" description="Helical" evidence="9">
    <location>
        <begin position="105"/>
        <end position="126"/>
    </location>
</feature>
<dbReference type="OrthoDB" id="421226at2759"/>
<evidence type="ECO:0000256" key="6">
    <source>
        <dbReference type="ARBA" id="ARBA00023136"/>
    </source>
</evidence>
<dbReference type="Gene3D" id="1.10.287.70">
    <property type="match status" value="1"/>
</dbReference>
<keyword evidence="7" id="KW-0407">Ion channel</keyword>